<name>B3PKX2_CELJU</name>
<dbReference type="InterPro" id="IPR033856">
    <property type="entry name" value="Trp_halogen"/>
</dbReference>
<evidence type="ECO:0000256" key="1">
    <source>
        <dbReference type="PIRSR" id="PIRSR011396-1"/>
    </source>
</evidence>
<dbReference type="STRING" id="498211.CJA_2485"/>
<dbReference type="SUPFAM" id="SSF51905">
    <property type="entry name" value="FAD/NAD(P)-binding domain"/>
    <property type="match status" value="1"/>
</dbReference>
<protein>
    <submittedName>
        <fullName evidence="3">Tryptophan halogenase</fullName>
    </submittedName>
</protein>
<dbReference type="HOGENOM" id="CLU_022247_0_0_6"/>
<dbReference type="InterPro" id="IPR050816">
    <property type="entry name" value="Flavin-dep_Halogenase_NPB"/>
</dbReference>
<dbReference type="Gene3D" id="3.50.50.60">
    <property type="entry name" value="FAD/NAD(P)-binding domain"/>
    <property type="match status" value="1"/>
</dbReference>
<keyword evidence="2" id="KW-0285">Flavoprotein</keyword>
<keyword evidence="4" id="KW-1185">Reference proteome</keyword>
<organism evidence="3 4">
    <name type="scientific">Cellvibrio japonicus (strain Ueda107)</name>
    <name type="common">Pseudomonas fluorescens subsp. cellulosa</name>
    <dbReference type="NCBI Taxonomy" id="498211"/>
    <lineage>
        <taxon>Bacteria</taxon>
        <taxon>Pseudomonadati</taxon>
        <taxon>Pseudomonadota</taxon>
        <taxon>Gammaproteobacteria</taxon>
        <taxon>Cellvibrionales</taxon>
        <taxon>Cellvibrionaceae</taxon>
        <taxon>Cellvibrio</taxon>
    </lineage>
</organism>
<dbReference type="PIRSF" id="PIRSF011396">
    <property type="entry name" value="Trp_halogenase"/>
    <property type="match status" value="1"/>
</dbReference>
<feature type="binding site" evidence="2">
    <location>
        <position position="342"/>
    </location>
    <ligand>
        <name>FAD</name>
        <dbReference type="ChEBI" id="CHEBI:57692"/>
    </ligand>
</feature>
<feature type="active site" evidence="1">
    <location>
        <position position="87"/>
    </location>
</feature>
<feature type="binding site" evidence="2">
    <location>
        <position position="87"/>
    </location>
    <ligand>
        <name>7-chloro-L-tryptophan</name>
        <dbReference type="ChEBI" id="CHEBI:58713"/>
    </ligand>
</feature>
<keyword evidence="2" id="KW-0274">FAD</keyword>
<evidence type="ECO:0000256" key="2">
    <source>
        <dbReference type="PIRSR" id="PIRSR011396-2"/>
    </source>
</evidence>
<dbReference type="Proteomes" id="UP000001036">
    <property type="component" value="Chromosome"/>
</dbReference>
<sequence>MSGVPLMNGQSNPPKILIVGGGTAGWMAANLMAHCWVASGVEVSLLESPDIGIIGVGEGSTPQLKRFFGYLGIAEQEWMPACHATYKNGIRFKGWSSKPGYGEYFHPFDSDIDLHTQPAFFYNCDVRRHGVDVYAHPDRFYLSAHLAEHHKGPLPAPNFPFNIGYGYHFDSGLLGQFLRNRAVGLGVNHIQAKVQSVQRAGSGELVSVTTDQGHIITADFFVDCTGFNALLIQKTLGVPFKKFADNLFNDAAVAMPSPQGAVIGSQTLSTAMRYGWAWEIPLTHRIGNGYVYSSAFCSADEAETELRRKLGLLDADVQARHLKMNVGRLEQHWSYNCLAVGLSQGFIEPLEATALHIVQETIQGFIDAWELGGFTPANRDAFNQRINARFEGVRDYIVAHYVCNSRSDTDYWLANRSHQAISDNLRAVLQTWVNAGNVVEQITRREMDKYYLPMSWYTLLSGYGLFPDRQALQPGTAKAHRYRLDDIDAFIAGCSLNFQEQAALLQRG</sequence>
<feature type="binding site" evidence="2">
    <location>
        <position position="351"/>
    </location>
    <ligand>
        <name>L-tryptophan</name>
        <dbReference type="ChEBI" id="CHEBI:57912"/>
    </ligand>
</feature>
<dbReference type="PANTHER" id="PTHR43747">
    <property type="entry name" value="FAD-BINDING PROTEIN"/>
    <property type="match status" value="1"/>
</dbReference>
<dbReference type="GO" id="GO:0000166">
    <property type="term" value="F:nucleotide binding"/>
    <property type="evidence" value="ECO:0007669"/>
    <property type="project" value="UniProtKB-KW"/>
</dbReference>
<dbReference type="InterPro" id="IPR036188">
    <property type="entry name" value="FAD/NAD-bd_sf"/>
</dbReference>
<dbReference type="EMBL" id="CP000934">
    <property type="protein sequence ID" value="ACE85592.1"/>
    <property type="molecule type" value="Genomic_DNA"/>
</dbReference>
<dbReference type="KEGG" id="cja:CJA_2485"/>
<proteinExistence type="predicted"/>
<dbReference type="Pfam" id="PF04820">
    <property type="entry name" value="Trp_halogenase"/>
    <property type="match status" value="1"/>
</dbReference>
<keyword evidence="2" id="KW-0547">Nucleotide-binding</keyword>
<accession>B3PKX2</accession>
<feature type="binding site" evidence="2">
    <location>
        <begin position="21"/>
        <end position="24"/>
    </location>
    <ligand>
        <name>FAD</name>
        <dbReference type="ChEBI" id="CHEBI:57692"/>
    </ligand>
</feature>
<dbReference type="GO" id="GO:0004497">
    <property type="term" value="F:monooxygenase activity"/>
    <property type="evidence" value="ECO:0007669"/>
    <property type="project" value="InterPro"/>
</dbReference>
<dbReference type="InterPro" id="IPR006905">
    <property type="entry name" value="Flavin_halogenase"/>
</dbReference>
<evidence type="ECO:0000313" key="3">
    <source>
        <dbReference type="EMBL" id="ACE85592.1"/>
    </source>
</evidence>
<dbReference type="eggNOG" id="COG0654">
    <property type="taxonomic scope" value="Bacteria"/>
</dbReference>
<gene>
    <name evidence="3" type="ordered locus">CJA_2485</name>
</gene>
<evidence type="ECO:0000313" key="4">
    <source>
        <dbReference type="Proteomes" id="UP000001036"/>
    </source>
</evidence>
<feature type="binding site" evidence="2">
    <location>
        <position position="194"/>
    </location>
    <ligand>
        <name>FAD</name>
        <dbReference type="ChEBI" id="CHEBI:57692"/>
    </ligand>
</feature>
<dbReference type="PANTHER" id="PTHR43747:SF4">
    <property type="entry name" value="FLAVIN-DEPENDENT TRYPTOPHAN HALOGENASE"/>
    <property type="match status" value="1"/>
</dbReference>
<dbReference type="AlphaFoldDB" id="B3PKX2"/>
<dbReference type="RefSeq" id="WP_012488082.1">
    <property type="nucleotide sequence ID" value="NC_010995.1"/>
</dbReference>
<reference evidence="3 4" key="1">
    <citation type="journal article" date="2008" name="J. Bacteriol.">
        <title>Insights into plant cell wall degradation from the genome sequence of the soil bacterium Cellvibrio japonicus.</title>
        <authorList>
            <person name="Deboy R.T."/>
            <person name="Mongodin E.F."/>
            <person name="Fouts D.E."/>
            <person name="Tailford L.E."/>
            <person name="Khouri H."/>
            <person name="Emerson J.B."/>
            <person name="Mohamoud Y."/>
            <person name="Watkins K."/>
            <person name="Henrissat B."/>
            <person name="Gilbert H.J."/>
            <person name="Nelson K.E."/>
        </authorList>
    </citation>
    <scope>NUCLEOTIDE SEQUENCE [LARGE SCALE GENOMIC DNA]</scope>
    <source>
        <strain evidence="3 4">Ueda107</strain>
    </source>
</reference>
<dbReference type="OrthoDB" id="6278312at2"/>